<name>M7XA29_9BACT</name>
<accession>M7XA29</accession>
<evidence type="ECO:0000313" key="1">
    <source>
        <dbReference type="EMBL" id="EMS31488.1"/>
    </source>
</evidence>
<evidence type="ECO:0000313" key="2">
    <source>
        <dbReference type="Proteomes" id="UP000010953"/>
    </source>
</evidence>
<keyword evidence="2" id="KW-1185">Reference proteome</keyword>
<protein>
    <submittedName>
        <fullName evidence="1">Uncharacterized protein</fullName>
    </submittedName>
</protein>
<reference evidence="1" key="1">
    <citation type="submission" date="2013-01" db="EMBL/GenBank/DDBJ databases">
        <title>Genome assembly of Mariniradius saccharolyticus AK6.</title>
        <authorList>
            <person name="Vaidya B."/>
            <person name="Khatri I."/>
            <person name="Tanuku N.R.S."/>
            <person name="Subramanian S."/>
            <person name="Pinnaka A."/>
        </authorList>
    </citation>
    <scope>NUCLEOTIDE SEQUENCE [LARGE SCALE GENOMIC DNA]</scope>
    <source>
        <strain evidence="1">AK6</strain>
    </source>
</reference>
<comment type="caution">
    <text evidence="1">The sequence shown here is derived from an EMBL/GenBank/DDBJ whole genome shotgun (WGS) entry which is preliminary data.</text>
</comment>
<sequence length="84" mass="9139">MIMPVIVAMLIGGLAGGQATQNADQIKEWIFHFCMFFLVPQVPSIPPPRGLRSGSFPQSAHKGIFKSKTAMQLLELDLKSNVGV</sequence>
<dbReference type="AlphaFoldDB" id="M7XA29"/>
<organism evidence="1 2">
    <name type="scientific">Mariniradius saccharolyticus AK6</name>
    <dbReference type="NCBI Taxonomy" id="1239962"/>
    <lineage>
        <taxon>Bacteria</taxon>
        <taxon>Pseudomonadati</taxon>
        <taxon>Bacteroidota</taxon>
        <taxon>Cytophagia</taxon>
        <taxon>Cytophagales</taxon>
        <taxon>Cyclobacteriaceae</taxon>
        <taxon>Mariniradius</taxon>
    </lineage>
</organism>
<gene>
    <name evidence="1" type="ORF">C943_02143</name>
</gene>
<dbReference type="InParanoid" id="M7XA29"/>
<dbReference type="EMBL" id="AMZY02000019">
    <property type="protein sequence ID" value="EMS31488.1"/>
    <property type="molecule type" value="Genomic_DNA"/>
</dbReference>
<proteinExistence type="predicted"/>
<dbReference type="Proteomes" id="UP000010953">
    <property type="component" value="Unassembled WGS sequence"/>
</dbReference>